<dbReference type="AlphaFoldDB" id="A0ABD5Y9F4"/>
<dbReference type="EMBL" id="JBHTAS010000001">
    <property type="protein sequence ID" value="MFC7142324.1"/>
    <property type="molecule type" value="Genomic_DNA"/>
</dbReference>
<feature type="transmembrane region" description="Helical" evidence="1">
    <location>
        <begin position="60"/>
        <end position="86"/>
    </location>
</feature>
<evidence type="ECO:0000313" key="3">
    <source>
        <dbReference type="Proteomes" id="UP001596432"/>
    </source>
</evidence>
<name>A0ABD5Y9F4_9EURY</name>
<dbReference type="Proteomes" id="UP001596432">
    <property type="component" value="Unassembled WGS sequence"/>
</dbReference>
<keyword evidence="1" id="KW-0812">Transmembrane</keyword>
<dbReference type="GeneID" id="78822660"/>
<accession>A0ABD5Y9F4</accession>
<comment type="caution">
    <text evidence="2">The sequence shown here is derived from an EMBL/GenBank/DDBJ whole genome shotgun (WGS) entry which is preliminary data.</text>
</comment>
<dbReference type="RefSeq" id="WP_274323390.1">
    <property type="nucleotide sequence ID" value="NZ_CP118158.1"/>
</dbReference>
<keyword evidence="1" id="KW-1133">Transmembrane helix</keyword>
<protein>
    <submittedName>
        <fullName evidence="2">DUF5518 domain-containing protein</fullName>
    </submittedName>
</protein>
<reference evidence="2 3" key="1">
    <citation type="journal article" date="2019" name="Int. J. Syst. Evol. Microbiol.">
        <title>The Global Catalogue of Microorganisms (GCM) 10K type strain sequencing project: providing services to taxonomists for standard genome sequencing and annotation.</title>
        <authorList>
            <consortium name="The Broad Institute Genomics Platform"/>
            <consortium name="The Broad Institute Genome Sequencing Center for Infectious Disease"/>
            <person name="Wu L."/>
            <person name="Ma J."/>
        </authorList>
    </citation>
    <scope>NUCLEOTIDE SEQUENCE [LARGE SCALE GENOMIC DNA]</scope>
    <source>
        <strain evidence="2 3">XZYJT29</strain>
    </source>
</reference>
<feature type="transmembrane region" description="Helical" evidence="1">
    <location>
        <begin position="92"/>
        <end position="125"/>
    </location>
</feature>
<gene>
    <name evidence="2" type="ORF">ACFQMA_21100</name>
</gene>
<dbReference type="Pfam" id="PF17647">
    <property type="entry name" value="DUF5518"/>
    <property type="match status" value="1"/>
</dbReference>
<sequence length="159" mass="16150">MDTKSADSFVARRDGDFWVNALVGAVVMVVLSWIPFATVLGGAVSGYLQRGTRTQGAKVGAVSGLIAAVPIFGVLVLVFSIFSFGAVAGGEALGVVIFMGITVFALAVVAAFVAGTGAVGGYLGIALRERSNDDDDFGDHGPRTVDSAGEADVEVDAAH</sequence>
<keyword evidence="3" id="KW-1185">Reference proteome</keyword>
<evidence type="ECO:0000313" key="2">
    <source>
        <dbReference type="EMBL" id="MFC7142324.1"/>
    </source>
</evidence>
<evidence type="ECO:0000256" key="1">
    <source>
        <dbReference type="SAM" id="Phobius"/>
    </source>
</evidence>
<keyword evidence="1" id="KW-0472">Membrane</keyword>
<proteinExistence type="predicted"/>
<organism evidence="2 3">
    <name type="scientific">Halosimplex aquaticum</name>
    <dbReference type="NCBI Taxonomy" id="3026162"/>
    <lineage>
        <taxon>Archaea</taxon>
        <taxon>Methanobacteriati</taxon>
        <taxon>Methanobacteriota</taxon>
        <taxon>Stenosarchaea group</taxon>
        <taxon>Halobacteria</taxon>
        <taxon>Halobacteriales</taxon>
        <taxon>Haloarculaceae</taxon>
        <taxon>Halosimplex</taxon>
    </lineage>
</organism>
<dbReference type="InterPro" id="IPR040493">
    <property type="entry name" value="DUF5518"/>
</dbReference>
<feature type="transmembrane region" description="Helical" evidence="1">
    <location>
        <begin position="17"/>
        <end position="48"/>
    </location>
</feature>